<keyword evidence="2" id="KW-1185">Reference proteome</keyword>
<reference evidence="1 2" key="1">
    <citation type="submission" date="2020-07" db="EMBL/GenBank/DDBJ databases">
        <title>Genomic Encyclopedia of Type Strains, Phase IV (KMG-IV): sequencing the most valuable type-strain genomes for metagenomic binning, comparative biology and taxonomic classification.</title>
        <authorList>
            <person name="Goeker M."/>
        </authorList>
    </citation>
    <scope>NUCLEOTIDE SEQUENCE [LARGE SCALE GENOMIC DNA]</scope>
    <source>
        <strain evidence="1 2">DSM 17721</strain>
    </source>
</reference>
<evidence type="ECO:0000313" key="1">
    <source>
        <dbReference type="EMBL" id="MBA2880300.1"/>
    </source>
</evidence>
<sequence>MEKDDARLRKQTAQRAKDGELPCSVAFEIANQLNTLPAAVGACADEMKLRLVKCQLGLFGYSPNKKIVKARPEVSDALRRAIGENLENGRLPCKRAFAIAADMGLRKMDISGACETLGIKIKPCQLGAF</sequence>
<organism evidence="1 2">
    <name type="scientific">Desulfosalsimonas propionicica</name>
    <dbReference type="NCBI Taxonomy" id="332175"/>
    <lineage>
        <taxon>Bacteria</taxon>
        <taxon>Pseudomonadati</taxon>
        <taxon>Thermodesulfobacteriota</taxon>
        <taxon>Desulfobacteria</taxon>
        <taxon>Desulfobacterales</taxon>
        <taxon>Desulfosalsimonadaceae</taxon>
        <taxon>Desulfosalsimonas</taxon>
    </lineage>
</organism>
<dbReference type="Proteomes" id="UP000525298">
    <property type="component" value="Unassembled WGS sequence"/>
</dbReference>
<protein>
    <submittedName>
        <fullName evidence="1">Uncharacterized protein</fullName>
    </submittedName>
</protein>
<gene>
    <name evidence="1" type="ORF">HNR65_000607</name>
</gene>
<accession>A0A7W0C757</accession>
<proteinExistence type="predicted"/>
<name>A0A7W0C757_9BACT</name>
<dbReference type="AlphaFoldDB" id="A0A7W0C757"/>
<comment type="caution">
    <text evidence="1">The sequence shown here is derived from an EMBL/GenBank/DDBJ whole genome shotgun (WGS) entry which is preliminary data.</text>
</comment>
<dbReference type="RefSeq" id="WP_181549948.1">
    <property type="nucleotide sequence ID" value="NZ_JACDUS010000001.1"/>
</dbReference>
<evidence type="ECO:0000313" key="2">
    <source>
        <dbReference type="Proteomes" id="UP000525298"/>
    </source>
</evidence>
<dbReference type="EMBL" id="JACDUS010000001">
    <property type="protein sequence ID" value="MBA2880300.1"/>
    <property type="molecule type" value="Genomic_DNA"/>
</dbReference>